<feature type="domain" description="FAD-dependent urate hydroxylase HpyO/Asp monooxygenase CreE-like FAD/NAD(P)-binding" evidence="1">
    <location>
        <begin position="8"/>
        <end position="151"/>
    </location>
</feature>
<organism evidence="2 3">
    <name type="scientific">Micavibrio aeruginosavorus</name>
    <dbReference type="NCBI Taxonomy" id="349221"/>
    <lineage>
        <taxon>Bacteria</taxon>
        <taxon>Pseudomonadati</taxon>
        <taxon>Bdellovibrionota</taxon>
        <taxon>Bdellovibrionia</taxon>
        <taxon>Bdellovibrionales</taxon>
        <taxon>Pseudobdellovibrionaceae</taxon>
        <taxon>Micavibrio</taxon>
    </lineage>
</organism>
<dbReference type="AlphaFoldDB" id="A0A2W4ZYW8"/>
<dbReference type="InterPro" id="IPR038732">
    <property type="entry name" value="HpyO/CreE_NAD-binding"/>
</dbReference>
<dbReference type="EMBL" id="QFNK01000054">
    <property type="protein sequence ID" value="PZO87524.1"/>
    <property type="molecule type" value="Genomic_DNA"/>
</dbReference>
<protein>
    <recommendedName>
        <fullName evidence="1">FAD-dependent urate hydroxylase HpyO/Asp monooxygenase CreE-like FAD/NAD(P)-binding domain-containing protein</fullName>
    </recommendedName>
</protein>
<dbReference type="SUPFAM" id="SSF51905">
    <property type="entry name" value="FAD/NAD(P)-binding domain"/>
    <property type="match status" value="1"/>
</dbReference>
<dbReference type="Gene3D" id="3.50.50.60">
    <property type="entry name" value="FAD/NAD(P)-binding domain"/>
    <property type="match status" value="1"/>
</dbReference>
<proteinExistence type="predicted"/>
<dbReference type="PANTHER" id="PTHR40254">
    <property type="entry name" value="BLR0577 PROTEIN"/>
    <property type="match status" value="1"/>
</dbReference>
<dbReference type="Proteomes" id="UP000249557">
    <property type="component" value="Unassembled WGS sequence"/>
</dbReference>
<evidence type="ECO:0000259" key="1">
    <source>
        <dbReference type="Pfam" id="PF13454"/>
    </source>
</evidence>
<reference evidence="2 3" key="1">
    <citation type="submission" date="2017-08" db="EMBL/GenBank/DDBJ databases">
        <title>Infants hospitalized years apart are colonized by the same room-sourced microbial strains.</title>
        <authorList>
            <person name="Brooks B."/>
            <person name="Olm M.R."/>
            <person name="Firek B.A."/>
            <person name="Baker R."/>
            <person name="Thomas B.C."/>
            <person name="Morowitz M.J."/>
            <person name="Banfield J.F."/>
        </authorList>
    </citation>
    <scope>NUCLEOTIDE SEQUENCE [LARGE SCALE GENOMIC DNA]</scope>
    <source>
        <strain evidence="2">S2_018_000_R2_104</strain>
    </source>
</reference>
<dbReference type="InterPro" id="IPR036188">
    <property type="entry name" value="FAD/NAD-bd_sf"/>
</dbReference>
<evidence type="ECO:0000313" key="2">
    <source>
        <dbReference type="EMBL" id="PZO87524.1"/>
    </source>
</evidence>
<comment type="caution">
    <text evidence="2">The sequence shown here is derived from an EMBL/GenBank/DDBJ whole genome shotgun (WGS) entry which is preliminary data.</text>
</comment>
<evidence type="ECO:0000313" key="3">
    <source>
        <dbReference type="Proteomes" id="UP000249557"/>
    </source>
</evidence>
<accession>A0A2W4ZYW8</accession>
<gene>
    <name evidence="2" type="ORF">DI626_03830</name>
</gene>
<dbReference type="Pfam" id="PF13454">
    <property type="entry name" value="NAD_binding_9"/>
    <property type="match status" value="1"/>
</dbReference>
<sequence length="300" mass="32320">MTSSIRIAIIGGGASAAILAANIAKGAREGASLAIDVYERSGNFPRGVAYGTEFSSHCLNVRAANMSAFMDDAEHFTRWAAEHSGYAPEDFVPRIVFGKYLEAIAEEAREKISVRVICADVCACERTAEGFSVVTKEGRKTYDIAVQATGNVRLIQPRCADGVTGYAAEPWFASSYEGIPQDGRVVLIGSGLSAADAVGSLSERGFDGEIVIVSRNGWMPCVHAAPAKYPPFIVEDEVVLPPSKLMRRIRVEVRKAAGEGISWHAVIDSLRGTTNKTWQAWGARERSVFLRRAFTAFPGG</sequence>
<name>A0A2W4ZYW8_9BACT</name>
<dbReference type="InterPro" id="IPR052189">
    <property type="entry name" value="L-asp_N-monooxygenase_NS-form"/>
</dbReference>
<dbReference type="PANTHER" id="PTHR40254:SF1">
    <property type="entry name" value="BLR0577 PROTEIN"/>
    <property type="match status" value="1"/>
</dbReference>